<organism evidence="1 2">
    <name type="scientific">Podarcis lilfordi</name>
    <name type="common">Lilford's wall lizard</name>
    <dbReference type="NCBI Taxonomy" id="74358"/>
    <lineage>
        <taxon>Eukaryota</taxon>
        <taxon>Metazoa</taxon>
        <taxon>Chordata</taxon>
        <taxon>Craniata</taxon>
        <taxon>Vertebrata</taxon>
        <taxon>Euteleostomi</taxon>
        <taxon>Lepidosauria</taxon>
        <taxon>Squamata</taxon>
        <taxon>Bifurcata</taxon>
        <taxon>Unidentata</taxon>
        <taxon>Episquamata</taxon>
        <taxon>Laterata</taxon>
        <taxon>Lacertibaenia</taxon>
        <taxon>Lacertidae</taxon>
        <taxon>Podarcis</taxon>
    </lineage>
</organism>
<protein>
    <submittedName>
        <fullName evidence="1">Uncharacterized protein</fullName>
    </submittedName>
</protein>
<dbReference type="AlphaFoldDB" id="A0AA35KX89"/>
<proteinExistence type="predicted"/>
<evidence type="ECO:0000313" key="1">
    <source>
        <dbReference type="EMBL" id="CAI5785174.1"/>
    </source>
</evidence>
<dbReference type="Proteomes" id="UP001178461">
    <property type="component" value="Chromosome 10"/>
</dbReference>
<accession>A0AA35KX89</accession>
<dbReference type="EMBL" id="OX395135">
    <property type="protein sequence ID" value="CAI5785174.1"/>
    <property type="molecule type" value="Genomic_DNA"/>
</dbReference>
<evidence type="ECO:0000313" key="2">
    <source>
        <dbReference type="Proteomes" id="UP001178461"/>
    </source>
</evidence>
<keyword evidence="2" id="KW-1185">Reference proteome</keyword>
<sequence>MLLSCLRWSIISPSDAALATPSEVNFSRSFISLECRYMEAWIGQVYSVAFDSPIC</sequence>
<name>A0AA35KX89_9SAUR</name>
<reference evidence="1" key="1">
    <citation type="submission" date="2022-12" db="EMBL/GenBank/DDBJ databases">
        <authorList>
            <person name="Alioto T."/>
            <person name="Alioto T."/>
            <person name="Gomez Garrido J."/>
        </authorList>
    </citation>
    <scope>NUCLEOTIDE SEQUENCE</scope>
</reference>
<gene>
    <name evidence="1" type="ORF">PODLI_1B035641</name>
</gene>